<evidence type="ECO:0000256" key="6">
    <source>
        <dbReference type="SAM" id="SignalP"/>
    </source>
</evidence>
<dbReference type="InterPro" id="IPR000209">
    <property type="entry name" value="Peptidase_S8/S53_dom"/>
</dbReference>
<dbReference type="Gene3D" id="2.60.120.380">
    <property type="match status" value="1"/>
</dbReference>
<dbReference type="Proteomes" id="UP000537204">
    <property type="component" value="Unassembled WGS sequence"/>
</dbReference>
<keyword evidence="4" id="KW-0720">Serine protease</keyword>
<dbReference type="Gene3D" id="3.40.50.200">
    <property type="entry name" value="Peptidase S8/S53 domain"/>
    <property type="match status" value="1"/>
</dbReference>
<name>A0A7W8ZMA7_9SPHI</name>
<dbReference type="RefSeq" id="WP_183882061.1">
    <property type="nucleotide sequence ID" value="NZ_JACHCE010000003.1"/>
</dbReference>
<evidence type="ECO:0000313" key="10">
    <source>
        <dbReference type="Proteomes" id="UP000537204"/>
    </source>
</evidence>
<evidence type="ECO:0008006" key="11">
    <source>
        <dbReference type="Google" id="ProtNLM"/>
    </source>
</evidence>
<comment type="caution">
    <text evidence="9">The sequence shown here is derived from an EMBL/GenBank/DDBJ whole genome shotgun (WGS) entry which is preliminary data.</text>
</comment>
<dbReference type="AlphaFoldDB" id="A0A7W8ZMA7"/>
<dbReference type="PROSITE" id="PS00138">
    <property type="entry name" value="SUBTILASE_SER"/>
    <property type="match status" value="1"/>
</dbReference>
<dbReference type="InterPro" id="IPR015500">
    <property type="entry name" value="Peptidase_S8_subtilisin-rel"/>
</dbReference>
<dbReference type="EMBL" id="JACHCE010000003">
    <property type="protein sequence ID" value="MBB5636465.1"/>
    <property type="molecule type" value="Genomic_DNA"/>
</dbReference>
<dbReference type="PANTHER" id="PTHR43399:SF4">
    <property type="entry name" value="CELL WALL-ASSOCIATED PROTEASE"/>
    <property type="match status" value="1"/>
</dbReference>
<evidence type="ECO:0000256" key="5">
    <source>
        <dbReference type="PROSITE-ProRule" id="PRU01240"/>
    </source>
</evidence>
<evidence type="ECO:0000259" key="7">
    <source>
        <dbReference type="Pfam" id="PF00082"/>
    </source>
</evidence>
<dbReference type="InterPro" id="IPR023828">
    <property type="entry name" value="Peptidase_S8_Ser-AS"/>
</dbReference>
<dbReference type="GO" id="GO:0004252">
    <property type="term" value="F:serine-type endopeptidase activity"/>
    <property type="evidence" value="ECO:0007669"/>
    <property type="project" value="InterPro"/>
</dbReference>
<comment type="similarity">
    <text evidence="1 5">Belongs to the peptidase S8 family.</text>
</comment>
<feature type="domain" description="Peptidase S8/S53" evidence="7">
    <location>
        <begin position="159"/>
        <end position="448"/>
    </location>
</feature>
<dbReference type="GO" id="GO:0006508">
    <property type="term" value="P:proteolysis"/>
    <property type="evidence" value="ECO:0007669"/>
    <property type="project" value="UniProtKB-KW"/>
</dbReference>
<sequence length="693" mass="74541">MINSLNLRKCGLLSILLCTSIAFSSVSSIQAQGIVTPNVTNTTFLRSNSVSLANIAQQQRITAFSQAARKGWVITRKAPDGTVMRLQRTDDTGLPVYYVTNNNTVAAATTRTNKLYSGGGLGLALSGSSIPVGKIAIWDGDGVLTSHVEFAGGRVEIKDQTTTTSEHSTHVAGTIMAAGVNPIARGMAFGLPKLYSFDFDNDTPEMSANAAGLLISNHSYGVVAGWSLNTDVNPQRWEFYASPGATEDYKFGYYDSQSSDWDKICYNAPYYLPVKSAGNNRSSNGPAVGAPYYRFNADKVMADAGKRPAGLSDNDKYDNIATYGTAKNILTIGAINPLADGPYTPDRIQVTTFSSWGPTDDGRIKPDLVADGIRVTSTSNAGDDRYTTLSGTSMATPNVSGSLILLQELYNSRNNAGYMRSATLKAVAIGTAAEAGTAPGPDYSYGWGLLNMEAAAQAILDNQLKSKIAENILTQGEQQFIEVKAKGGVPLTGTICWTDPEATPVSTLDALNNPAPRLMNDLDLRAVQESTTYYPWVLNPANPSAPATKGDNTRDNVEQVKIDEPVAGKTYRFNVSHKGTLKRGAQAYSILLTGIDADAGFVSNKVNKDDLNMVVYPVPARNEINVNFNVADNNNVSIELINISGQKLYTEKKNDFKGVYYSQINLSGYASGLYFMVIKIGQNSYTRKFVCAK</sequence>
<evidence type="ECO:0000313" key="9">
    <source>
        <dbReference type="EMBL" id="MBB5636465.1"/>
    </source>
</evidence>
<feature type="signal peptide" evidence="6">
    <location>
        <begin position="1"/>
        <end position="24"/>
    </location>
</feature>
<accession>A0A7W8ZMA7</accession>
<dbReference type="InterPro" id="IPR051048">
    <property type="entry name" value="Peptidase_S8/S53_subtilisin"/>
</dbReference>
<dbReference type="InterPro" id="IPR026444">
    <property type="entry name" value="Secre_tail"/>
</dbReference>
<dbReference type="Pfam" id="PF00082">
    <property type="entry name" value="Peptidase_S8"/>
    <property type="match status" value="1"/>
</dbReference>
<dbReference type="InterPro" id="IPR008979">
    <property type="entry name" value="Galactose-bd-like_sf"/>
</dbReference>
<evidence type="ECO:0000256" key="3">
    <source>
        <dbReference type="ARBA" id="ARBA00022801"/>
    </source>
</evidence>
<reference evidence="9 10" key="1">
    <citation type="submission" date="2020-08" db="EMBL/GenBank/DDBJ databases">
        <title>Genomic Encyclopedia of Type Strains, Phase IV (KMG-V): Genome sequencing to study the core and pangenomes of soil and plant-associated prokaryotes.</title>
        <authorList>
            <person name="Whitman W."/>
        </authorList>
    </citation>
    <scope>NUCLEOTIDE SEQUENCE [LARGE SCALE GENOMIC DNA]</scope>
    <source>
        <strain evidence="9 10">S3M1</strain>
    </source>
</reference>
<dbReference type="PROSITE" id="PS51892">
    <property type="entry name" value="SUBTILASE"/>
    <property type="match status" value="1"/>
</dbReference>
<protein>
    <recommendedName>
        <fullName evidence="11">Secreted protein (Por secretion system target)</fullName>
    </recommendedName>
</protein>
<proteinExistence type="inferred from homology"/>
<dbReference type="PRINTS" id="PR00723">
    <property type="entry name" value="SUBTILISIN"/>
</dbReference>
<evidence type="ECO:0000259" key="8">
    <source>
        <dbReference type="Pfam" id="PF18962"/>
    </source>
</evidence>
<dbReference type="PANTHER" id="PTHR43399">
    <property type="entry name" value="SUBTILISIN-RELATED"/>
    <property type="match status" value="1"/>
</dbReference>
<dbReference type="Pfam" id="PF18962">
    <property type="entry name" value="Por_Secre_tail"/>
    <property type="match status" value="1"/>
</dbReference>
<dbReference type="SUPFAM" id="SSF52743">
    <property type="entry name" value="Subtilisin-like"/>
    <property type="match status" value="1"/>
</dbReference>
<evidence type="ECO:0000256" key="1">
    <source>
        <dbReference type="ARBA" id="ARBA00011073"/>
    </source>
</evidence>
<evidence type="ECO:0000256" key="2">
    <source>
        <dbReference type="ARBA" id="ARBA00022670"/>
    </source>
</evidence>
<dbReference type="SUPFAM" id="SSF49785">
    <property type="entry name" value="Galactose-binding domain-like"/>
    <property type="match status" value="1"/>
</dbReference>
<dbReference type="InterPro" id="IPR036852">
    <property type="entry name" value="Peptidase_S8/S53_dom_sf"/>
</dbReference>
<keyword evidence="6" id="KW-0732">Signal</keyword>
<keyword evidence="3" id="KW-0378">Hydrolase</keyword>
<comment type="caution">
    <text evidence="5">Lacks conserved residue(s) required for the propagation of feature annotation.</text>
</comment>
<keyword evidence="2" id="KW-0645">Protease</keyword>
<dbReference type="NCBIfam" id="TIGR04183">
    <property type="entry name" value="Por_Secre_tail"/>
    <property type="match status" value="1"/>
</dbReference>
<feature type="chain" id="PRO_5030752920" description="Secreted protein (Por secretion system target)" evidence="6">
    <location>
        <begin position="25"/>
        <end position="693"/>
    </location>
</feature>
<evidence type="ECO:0000256" key="4">
    <source>
        <dbReference type="ARBA" id="ARBA00022825"/>
    </source>
</evidence>
<gene>
    <name evidence="9" type="ORF">HDE68_002366</name>
</gene>
<feature type="domain" description="Secretion system C-terminal sorting" evidence="8">
    <location>
        <begin position="615"/>
        <end position="690"/>
    </location>
</feature>
<organism evidence="9 10">
    <name type="scientific">Pedobacter cryoconitis</name>
    <dbReference type="NCBI Taxonomy" id="188932"/>
    <lineage>
        <taxon>Bacteria</taxon>
        <taxon>Pseudomonadati</taxon>
        <taxon>Bacteroidota</taxon>
        <taxon>Sphingobacteriia</taxon>
        <taxon>Sphingobacteriales</taxon>
        <taxon>Sphingobacteriaceae</taxon>
        <taxon>Pedobacter</taxon>
    </lineage>
</organism>